<keyword evidence="3" id="KW-1185">Reference proteome</keyword>
<evidence type="ECO:0000313" key="3">
    <source>
        <dbReference type="Proteomes" id="UP001189429"/>
    </source>
</evidence>
<gene>
    <name evidence="2" type="ORF">PCOR1329_LOCUS53310</name>
</gene>
<dbReference type="EMBL" id="CAUYUJ010016498">
    <property type="protein sequence ID" value="CAK0865909.1"/>
    <property type="molecule type" value="Genomic_DNA"/>
</dbReference>
<evidence type="ECO:0000256" key="1">
    <source>
        <dbReference type="SAM" id="MobiDB-lite"/>
    </source>
</evidence>
<organism evidence="2 3">
    <name type="scientific">Prorocentrum cordatum</name>
    <dbReference type="NCBI Taxonomy" id="2364126"/>
    <lineage>
        <taxon>Eukaryota</taxon>
        <taxon>Sar</taxon>
        <taxon>Alveolata</taxon>
        <taxon>Dinophyceae</taxon>
        <taxon>Prorocentrales</taxon>
        <taxon>Prorocentraceae</taxon>
        <taxon>Prorocentrum</taxon>
    </lineage>
</organism>
<proteinExistence type="predicted"/>
<feature type="region of interest" description="Disordered" evidence="1">
    <location>
        <begin position="239"/>
        <end position="261"/>
    </location>
</feature>
<protein>
    <submittedName>
        <fullName evidence="2">Uncharacterized protein</fullName>
    </submittedName>
</protein>
<comment type="caution">
    <text evidence="2">The sequence shown here is derived from an EMBL/GenBank/DDBJ whole genome shotgun (WGS) entry which is preliminary data.</text>
</comment>
<feature type="non-terminal residue" evidence="2">
    <location>
        <position position="595"/>
    </location>
</feature>
<accession>A0ABN9UZX7</accession>
<feature type="region of interest" description="Disordered" evidence="1">
    <location>
        <begin position="275"/>
        <end position="563"/>
    </location>
</feature>
<reference evidence="2" key="1">
    <citation type="submission" date="2023-10" db="EMBL/GenBank/DDBJ databases">
        <authorList>
            <person name="Chen Y."/>
            <person name="Shah S."/>
            <person name="Dougan E. K."/>
            <person name="Thang M."/>
            <person name="Chan C."/>
        </authorList>
    </citation>
    <scope>NUCLEOTIDE SEQUENCE [LARGE SCALE GENOMIC DNA]</scope>
</reference>
<feature type="compositionally biased region" description="Low complexity" evidence="1">
    <location>
        <begin position="467"/>
        <end position="484"/>
    </location>
</feature>
<evidence type="ECO:0000313" key="2">
    <source>
        <dbReference type="EMBL" id="CAK0865909.1"/>
    </source>
</evidence>
<feature type="compositionally biased region" description="Polar residues" evidence="1">
    <location>
        <begin position="353"/>
        <end position="365"/>
    </location>
</feature>
<name>A0ABN9UZX7_9DINO</name>
<feature type="compositionally biased region" description="Basic and acidic residues" evidence="1">
    <location>
        <begin position="443"/>
        <end position="454"/>
    </location>
</feature>
<feature type="region of interest" description="Disordered" evidence="1">
    <location>
        <begin position="1"/>
        <end position="146"/>
    </location>
</feature>
<feature type="compositionally biased region" description="Basic and acidic residues" evidence="1">
    <location>
        <begin position="405"/>
        <end position="419"/>
    </location>
</feature>
<feature type="compositionally biased region" description="Basic and acidic residues" evidence="1">
    <location>
        <begin position="56"/>
        <end position="65"/>
    </location>
</feature>
<feature type="compositionally biased region" description="Basic and acidic residues" evidence="1">
    <location>
        <begin position="1"/>
        <end position="28"/>
    </location>
</feature>
<sequence>MTVPDGRHGESSQERGRSRSQEDTRAREPVSPPYSPEKRVHRQPAERGSPEQPAGDGDKSPETKSPRSPLRSLARRVRRMRANSAGGSPRSAADASGKAKVRPAGPPPSFVSSRMPLFPIPEFYDEDEDDPRLSDLLGTPASRPAPGASVLLGGLVPGVELGKADKPSPLAGYSAAPKSPALVDASHVGACGAPMEEGGGHPLPPSSAAAVQDFWTTRRCVSPSRRALLDSCEPMCEDASAFAGGPEAAGLEEPPSPPALGAFCSIMELRRACSPSRRRRGSWGDAAPRHQDPLQLVSAQPGPAEARAKERPGGSPRKARPNLLAVHRRGSRDEGAEGDTPLSELVATPPLSDRSQAPSLLSTHSPPGEGPSRPRVYRRGSRDEDADDDARLGEDLVPPLHRRGPREEDPAPSRPERRQAPSLLSTHGLPSEGPRAPVLRRRSREEDASARFGEDVAPPRPERKKPAPLLSPSGAAFEAPAAPGARRHSADPPASRARHGAPAAPREDPAAAPAAQEGASRKTRSEIAAAAAPAPRDRQRVRGNRSDPGIFSTSAPRDGGSHILDGGLEHAILGNALIIYEEESTKCESRSPGKK</sequence>
<dbReference type="Proteomes" id="UP001189429">
    <property type="component" value="Unassembled WGS sequence"/>
</dbReference>